<dbReference type="AlphaFoldDB" id="A0AAV0J1Y0"/>
<dbReference type="EMBL" id="CAMGYJ010000004">
    <property type="protein sequence ID" value="CAI0403020.1"/>
    <property type="molecule type" value="Genomic_DNA"/>
</dbReference>
<evidence type="ECO:0000313" key="1">
    <source>
        <dbReference type="EMBL" id="CAI0403020.1"/>
    </source>
</evidence>
<gene>
    <name evidence="1" type="ORF">LITE_LOCUS11867</name>
</gene>
<dbReference type="Proteomes" id="UP001154282">
    <property type="component" value="Unassembled WGS sequence"/>
</dbReference>
<sequence>MLRCRRGIACSGACEAPRQLASCANSARRWPTRVTTHPYPTKPVKITWNHAH</sequence>
<comment type="caution">
    <text evidence="1">The sequence shown here is derived from an EMBL/GenBank/DDBJ whole genome shotgun (WGS) entry which is preliminary data.</text>
</comment>
<name>A0AAV0J1Y0_9ROSI</name>
<protein>
    <submittedName>
        <fullName evidence="1">Uncharacterized protein</fullName>
    </submittedName>
</protein>
<reference evidence="1" key="1">
    <citation type="submission" date="2022-08" db="EMBL/GenBank/DDBJ databases">
        <authorList>
            <person name="Gutierrez-Valencia J."/>
        </authorList>
    </citation>
    <scope>NUCLEOTIDE SEQUENCE</scope>
</reference>
<evidence type="ECO:0000313" key="2">
    <source>
        <dbReference type="Proteomes" id="UP001154282"/>
    </source>
</evidence>
<accession>A0AAV0J1Y0</accession>
<proteinExistence type="predicted"/>
<organism evidence="1 2">
    <name type="scientific">Linum tenue</name>
    <dbReference type="NCBI Taxonomy" id="586396"/>
    <lineage>
        <taxon>Eukaryota</taxon>
        <taxon>Viridiplantae</taxon>
        <taxon>Streptophyta</taxon>
        <taxon>Embryophyta</taxon>
        <taxon>Tracheophyta</taxon>
        <taxon>Spermatophyta</taxon>
        <taxon>Magnoliopsida</taxon>
        <taxon>eudicotyledons</taxon>
        <taxon>Gunneridae</taxon>
        <taxon>Pentapetalae</taxon>
        <taxon>rosids</taxon>
        <taxon>fabids</taxon>
        <taxon>Malpighiales</taxon>
        <taxon>Linaceae</taxon>
        <taxon>Linum</taxon>
    </lineage>
</organism>
<keyword evidence="2" id="KW-1185">Reference proteome</keyword>